<evidence type="ECO:0000256" key="7">
    <source>
        <dbReference type="ARBA" id="ARBA00023157"/>
    </source>
</evidence>
<keyword evidence="7" id="KW-1015">Disulfide bond</keyword>
<comment type="subcellular location">
    <subcellularLocation>
        <location evidence="1">Secreted</location>
        <location evidence="1">Extracellular space</location>
        <location evidence="1">Extracellular matrix</location>
    </subcellularLocation>
</comment>
<feature type="compositionally biased region" description="Gly residues" evidence="9">
    <location>
        <begin position="312"/>
        <end position="323"/>
    </location>
</feature>
<evidence type="ECO:0000256" key="6">
    <source>
        <dbReference type="ARBA" id="ARBA00022889"/>
    </source>
</evidence>
<dbReference type="FunFam" id="2.20.100.10:FF:000019">
    <property type="entry name" value="Thrombospondin type 1 domain containing 7A"/>
    <property type="match status" value="1"/>
</dbReference>
<evidence type="ECO:0000256" key="5">
    <source>
        <dbReference type="ARBA" id="ARBA00022729"/>
    </source>
</evidence>
<dbReference type="PANTHER" id="PTHR11311:SF15">
    <property type="entry name" value="SPONDIN-2"/>
    <property type="match status" value="1"/>
</dbReference>
<dbReference type="InterPro" id="IPR038678">
    <property type="entry name" value="Spondin_N_sf"/>
</dbReference>
<organism evidence="11 12">
    <name type="scientific">Scylla paramamosain</name>
    <name type="common">Mud crab</name>
    <dbReference type="NCBI Taxonomy" id="85552"/>
    <lineage>
        <taxon>Eukaryota</taxon>
        <taxon>Metazoa</taxon>
        <taxon>Ecdysozoa</taxon>
        <taxon>Arthropoda</taxon>
        <taxon>Crustacea</taxon>
        <taxon>Multicrustacea</taxon>
        <taxon>Malacostraca</taxon>
        <taxon>Eumalacostraca</taxon>
        <taxon>Eucarida</taxon>
        <taxon>Decapoda</taxon>
        <taxon>Pleocyemata</taxon>
        <taxon>Brachyura</taxon>
        <taxon>Eubrachyura</taxon>
        <taxon>Portunoidea</taxon>
        <taxon>Portunidae</taxon>
        <taxon>Portuninae</taxon>
        <taxon>Scylla</taxon>
    </lineage>
</organism>
<evidence type="ECO:0000256" key="3">
    <source>
        <dbReference type="ARBA" id="ARBA00022530"/>
    </source>
</evidence>
<accession>A0AAW0V247</accession>
<feature type="compositionally biased region" description="Low complexity" evidence="9">
    <location>
        <begin position="199"/>
        <end position="218"/>
    </location>
</feature>
<proteinExistence type="predicted"/>
<evidence type="ECO:0000256" key="2">
    <source>
        <dbReference type="ARBA" id="ARBA00022525"/>
    </source>
</evidence>
<dbReference type="GO" id="GO:0031012">
    <property type="term" value="C:extracellular matrix"/>
    <property type="evidence" value="ECO:0007669"/>
    <property type="project" value="TreeGrafter"/>
</dbReference>
<dbReference type="Pfam" id="PF06468">
    <property type="entry name" value="Spond_N"/>
    <property type="match status" value="1"/>
</dbReference>
<evidence type="ECO:0000256" key="8">
    <source>
        <dbReference type="ARBA" id="ARBA00023180"/>
    </source>
</evidence>
<dbReference type="SMART" id="SM00209">
    <property type="entry name" value="TSP1"/>
    <property type="match status" value="1"/>
</dbReference>
<dbReference type="NCBIfam" id="NF038123">
    <property type="entry name" value="NF038123_dom"/>
    <property type="match status" value="1"/>
</dbReference>
<evidence type="ECO:0000259" key="10">
    <source>
        <dbReference type="PROSITE" id="PS51020"/>
    </source>
</evidence>
<dbReference type="Proteomes" id="UP001487740">
    <property type="component" value="Unassembled WGS sequence"/>
</dbReference>
<dbReference type="InterPro" id="IPR036383">
    <property type="entry name" value="TSP1_rpt_sf"/>
</dbReference>
<evidence type="ECO:0000313" key="11">
    <source>
        <dbReference type="EMBL" id="KAK8406315.1"/>
    </source>
</evidence>
<evidence type="ECO:0000313" key="12">
    <source>
        <dbReference type="Proteomes" id="UP001487740"/>
    </source>
</evidence>
<keyword evidence="6" id="KW-0130">Cell adhesion</keyword>
<feature type="compositionally biased region" description="Basic residues" evidence="9">
    <location>
        <begin position="348"/>
        <end position="374"/>
    </location>
</feature>
<dbReference type="EMBL" id="JARAKH010000002">
    <property type="protein sequence ID" value="KAK8406315.1"/>
    <property type="molecule type" value="Genomic_DNA"/>
</dbReference>
<dbReference type="Pfam" id="PF19028">
    <property type="entry name" value="TSP1_spondin"/>
    <property type="match status" value="1"/>
</dbReference>
<dbReference type="GO" id="GO:0007155">
    <property type="term" value="P:cell adhesion"/>
    <property type="evidence" value="ECO:0007669"/>
    <property type="project" value="UniProtKB-KW"/>
</dbReference>
<dbReference type="Gene3D" id="2.20.100.10">
    <property type="entry name" value="Thrombospondin type-1 (TSP1) repeat"/>
    <property type="match status" value="1"/>
</dbReference>
<dbReference type="GO" id="GO:0046872">
    <property type="term" value="F:metal ion binding"/>
    <property type="evidence" value="ECO:0007669"/>
    <property type="project" value="UniProtKB-KW"/>
</dbReference>
<sequence length="440" mass="48449">MSHSPEYILFRAGEVASPALKSFAETGRSDLIDQGAQADHGVLDAFNTPPINQGVGVVRAQFFVDGNHSRVSLVSKIVPSPDWFVGVDSFDLCEDGNWVDNVKIQVDPLDAGTDNGLTFTSPNWPTAPQERIFRITANYPSHPAHSFHYPTLTHLPRIATFTITKVKEYTLREHLDGSDDIAYKHYGDQSRVPYGGVRSLTTTTQSPPTSSTTQPDSDLLARRRHGSNQRTPTASPTHAWPTGVTEPGIHNSLVHFLPPPRTGGPARRVSIMSNSVEDEGGAEGGGGGGGRGRGEGGGEEEDETHVEEGGEKFGVGRGVGGQVGQNRIPSGNAMAVIDDIVKNYQKEQRKKRRKQRRKQRREERRRRKGLKKIRPPRDCRVSEWSGWSPCSKTCGIGEQTRTRTIVKHARRGGKVCPVLEETTWCGSARACPNRIYFKWT</sequence>
<evidence type="ECO:0000256" key="4">
    <source>
        <dbReference type="ARBA" id="ARBA00022723"/>
    </source>
</evidence>
<keyword evidence="8" id="KW-0325">Glycoprotein</keyword>
<name>A0AAW0V247_SCYPA</name>
<dbReference type="PROSITE" id="PS50092">
    <property type="entry name" value="TSP1"/>
    <property type="match status" value="1"/>
</dbReference>
<dbReference type="InterPro" id="IPR044004">
    <property type="entry name" value="TSP1_spondin_dom"/>
</dbReference>
<gene>
    <name evidence="11" type="ORF">O3P69_007186</name>
</gene>
<keyword evidence="5" id="KW-0732">Signal</keyword>
<feature type="region of interest" description="Disordered" evidence="9">
    <location>
        <begin position="344"/>
        <end position="375"/>
    </location>
</feature>
<evidence type="ECO:0000256" key="1">
    <source>
        <dbReference type="ARBA" id="ARBA00004498"/>
    </source>
</evidence>
<dbReference type="Gene3D" id="2.60.40.2130">
    <property type="entry name" value="F-spondin domain"/>
    <property type="match status" value="1"/>
</dbReference>
<dbReference type="SUPFAM" id="SSF82895">
    <property type="entry name" value="TSP-1 type 1 repeat"/>
    <property type="match status" value="1"/>
</dbReference>
<dbReference type="PANTHER" id="PTHR11311">
    <property type="entry name" value="SPONDIN"/>
    <property type="match status" value="1"/>
</dbReference>
<keyword evidence="12" id="KW-1185">Reference proteome</keyword>
<dbReference type="InterPro" id="IPR051418">
    <property type="entry name" value="Spondin/Thrombospondin_T1"/>
</dbReference>
<protein>
    <recommendedName>
        <fullName evidence="10">Spondin domain-containing protein</fullName>
    </recommendedName>
</protein>
<evidence type="ECO:0000256" key="9">
    <source>
        <dbReference type="SAM" id="MobiDB-lite"/>
    </source>
</evidence>
<keyword evidence="4" id="KW-0479">Metal-binding</keyword>
<feature type="region of interest" description="Disordered" evidence="9">
    <location>
        <begin position="192"/>
        <end position="246"/>
    </location>
</feature>
<comment type="caution">
    <text evidence="11">The sequence shown here is derived from an EMBL/GenBank/DDBJ whole genome shotgun (WGS) entry which is preliminary data.</text>
</comment>
<feature type="compositionally biased region" description="Gly residues" evidence="9">
    <location>
        <begin position="282"/>
        <end position="291"/>
    </location>
</feature>
<reference evidence="11 12" key="1">
    <citation type="submission" date="2023-03" db="EMBL/GenBank/DDBJ databases">
        <title>High-quality genome of Scylla paramamosain provides insights in environmental adaptation.</title>
        <authorList>
            <person name="Zhang L."/>
        </authorList>
    </citation>
    <scope>NUCLEOTIDE SEQUENCE [LARGE SCALE GENOMIC DNA]</scope>
    <source>
        <strain evidence="11">LZ_2023a</strain>
        <tissue evidence="11">Muscle</tissue>
    </source>
</reference>
<keyword evidence="3" id="KW-0272">Extracellular matrix</keyword>
<keyword evidence="2" id="KW-0964">Secreted</keyword>
<feature type="region of interest" description="Disordered" evidence="9">
    <location>
        <begin position="276"/>
        <end position="330"/>
    </location>
</feature>
<feature type="domain" description="Spondin" evidence="10">
    <location>
        <begin position="1"/>
        <end position="143"/>
    </location>
</feature>
<dbReference type="AlphaFoldDB" id="A0AAW0V247"/>
<dbReference type="PROSITE" id="PS51020">
    <property type="entry name" value="SPONDIN"/>
    <property type="match status" value="1"/>
</dbReference>
<dbReference type="InterPro" id="IPR000884">
    <property type="entry name" value="TSP1_rpt"/>
</dbReference>
<dbReference type="InterPro" id="IPR009465">
    <property type="entry name" value="Spondin_N"/>
</dbReference>